<feature type="region of interest" description="Disordered" evidence="1">
    <location>
        <begin position="19"/>
        <end position="40"/>
    </location>
</feature>
<name>A0A8H5FQP5_9AGAR</name>
<organism evidence="2 3">
    <name type="scientific">Leucocoprinus leucothites</name>
    <dbReference type="NCBI Taxonomy" id="201217"/>
    <lineage>
        <taxon>Eukaryota</taxon>
        <taxon>Fungi</taxon>
        <taxon>Dikarya</taxon>
        <taxon>Basidiomycota</taxon>
        <taxon>Agaricomycotina</taxon>
        <taxon>Agaricomycetes</taxon>
        <taxon>Agaricomycetidae</taxon>
        <taxon>Agaricales</taxon>
        <taxon>Agaricineae</taxon>
        <taxon>Agaricaceae</taxon>
        <taxon>Leucocoprinus</taxon>
    </lineage>
</organism>
<keyword evidence="3" id="KW-1185">Reference proteome</keyword>
<dbReference type="EMBL" id="JAACJO010000043">
    <property type="protein sequence ID" value="KAF5345596.1"/>
    <property type="molecule type" value="Genomic_DNA"/>
</dbReference>
<protein>
    <submittedName>
        <fullName evidence="2">Uncharacterized protein</fullName>
    </submittedName>
</protein>
<feature type="region of interest" description="Disordered" evidence="1">
    <location>
        <begin position="65"/>
        <end position="87"/>
    </location>
</feature>
<dbReference type="Proteomes" id="UP000559027">
    <property type="component" value="Unassembled WGS sequence"/>
</dbReference>
<gene>
    <name evidence="2" type="ORF">D9756_011043</name>
</gene>
<evidence type="ECO:0000313" key="3">
    <source>
        <dbReference type="Proteomes" id="UP000559027"/>
    </source>
</evidence>
<comment type="caution">
    <text evidence="2">The sequence shown here is derived from an EMBL/GenBank/DDBJ whole genome shotgun (WGS) entry which is preliminary data.</text>
</comment>
<reference evidence="2 3" key="1">
    <citation type="journal article" date="2020" name="ISME J.">
        <title>Uncovering the hidden diversity of litter-decomposition mechanisms in mushroom-forming fungi.</title>
        <authorList>
            <person name="Floudas D."/>
            <person name="Bentzer J."/>
            <person name="Ahren D."/>
            <person name="Johansson T."/>
            <person name="Persson P."/>
            <person name="Tunlid A."/>
        </authorList>
    </citation>
    <scope>NUCLEOTIDE SEQUENCE [LARGE SCALE GENOMIC DNA]</scope>
    <source>
        <strain evidence="2 3">CBS 146.42</strain>
    </source>
</reference>
<evidence type="ECO:0000313" key="2">
    <source>
        <dbReference type="EMBL" id="KAF5345596.1"/>
    </source>
</evidence>
<dbReference type="AlphaFoldDB" id="A0A8H5FQP5"/>
<sequence>MLPVSAHHALRFNMPYGKEREVGPTARSKKYTSVDHHHRMEPPWSSPLIAHIFLALKGLENPGLSTNQNYRPIPPPAHPSHLRPASP</sequence>
<evidence type="ECO:0000256" key="1">
    <source>
        <dbReference type="SAM" id="MobiDB-lite"/>
    </source>
</evidence>
<proteinExistence type="predicted"/>
<accession>A0A8H5FQP5</accession>